<feature type="transmembrane region" description="Helical" evidence="2">
    <location>
        <begin position="2586"/>
        <end position="2605"/>
    </location>
</feature>
<evidence type="ECO:0000256" key="3">
    <source>
        <dbReference type="SAM" id="SignalP"/>
    </source>
</evidence>
<feature type="transmembrane region" description="Helical" evidence="2">
    <location>
        <begin position="2612"/>
        <end position="2632"/>
    </location>
</feature>
<dbReference type="RefSeq" id="WP_145030682.1">
    <property type="nucleotide sequence ID" value="NZ_CP036271.1"/>
</dbReference>
<feature type="transmembrane region" description="Helical" evidence="2">
    <location>
        <begin position="988"/>
        <end position="1005"/>
    </location>
</feature>
<evidence type="ECO:0000313" key="5">
    <source>
        <dbReference type="Proteomes" id="UP000315700"/>
    </source>
</evidence>
<keyword evidence="2" id="KW-0812">Transmembrane</keyword>
<dbReference type="KEGG" id="ccos:Pan44_29010"/>
<protein>
    <submittedName>
        <fullName evidence="4">Uncharacterized protein</fullName>
    </submittedName>
</protein>
<feature type="compositionally biased region" description="Gly residues" evidence="1">
    <location>
        <begin position="2492"/>
        <end position="2508"/>
    </location>
</feature>
<accession>A0A517SFF8</accession>
<feature type="compositionally biased region" description="Polar residues" evidence="1">
    <location>
        <begin position="2372"/>
        <end position="2386"/>
    </location>
</feature>
<dbReference type="Proteomes" id="UP000315700">
    <property type="component" value="Chromosome"/>
</dbReference>
<feature type="compositionally biased region" description="Basic and acidic residues" evidence="1">
    <location>
        <begin position="2442"/>
        <end position="2454"/>
    </location>
</feature>
<evidence type="ECO:0000313" key="4">
    <source>
        <dbReference type="EMBL" id="QDT54862.1"/>
    </source>
</evidence>
<evidence type="ECO:0000256" key="1">
    <source>
        <dbReference type="SAM" id="MobiDB-lite"/>
    </source>
</evidence>
<feature type="compositionally biased region" description="Polar residues" evidence="1">
    <location>
        <begin position="2469"/>
        <end position="2490"/>
    </location>
</feature>
<feature type="signal peptide" evidence="3">
    <location>
        <begin position="1"/>
        <end position="29"/>
    </location>
</feature>
<feature type="chain" id="PRO_5021749194" evidence="3">
    <location>
        <begin position="30"/>
        <end position="2664"/>
    </location>
</feature>
<feature type="transmembrane region" description="Helical" evidence="2">
    <location>
        <begin position="1243"/>
        <end position="1262"/>
    </location>
</feature>
<name>A0A517SFF8_9PLAN</name>
<gene>
    <name evidence="4" type="ORF">Pan44_29010</name>
</gene>
<feature type="transmembrane region" description="Helical" evidence="2">
    <location>
        <begin position="1017"/>
        <end position="1037"/>
    </location>
</feature>
<keyword evidence="5" id="KW-1185">Reference proteome</keyword>
<keyword evidence="2" id="KW-0472">Membrane</keyword>
<keyword evidence="2" id="KW-1133">Transmembrane helix</keyword>
<dbReference type="InParanoid" id="A0A517SFF8"/>
<sequence precursor="true">MTHCQPKPGSIAFAAFMVTIVLACFSAHADDPVPGSNQILRRYIPASRLDAVAGKDTPGVLLPISEFEGLLKDAAARAGDTGPRPQGAALLRADYALRIQEERLLATCRITLRAFDTTWRTLRLPMTGFSVLDAKFDGDGAPPVLARNAEKPDELRLLLSEAGTKTLMLELSTPLRAAGGDSAAAFHLVNAPLGEMSLVVPPKKQLRLDGILLQRPADDAQPAEYKVAIGGRPEARLVITDRKEIDRTDAMTFASTAFGVVAAPGEATWTARTQLSVFGRPLDKLECEVPSSLEITDVESQGLEAWQLNDGAPGRTRISLTWRQPFDGVRAITFQGVFSPDRDSRWHVPGLILHSVSSHTGTLLLDHPEGVRLQVVQATGVRPVASEDGQARPSESRYEIWKEDFTLDFIPAAKEREVQAAMSTLVSFNAQGADLMSTIDLETRFAPLFEADILLPAAWQILEATSNGERAKWQLIPEEAGRNRLRITLETPLEPGDNGTLRVLAHFEPEGWPVAATPVRIALPEVRLPQAGVVEALYGVTADSDLEVIPLDVTGLIPARQSDVDTLNRQLASFNQTVRLGFTYQDTVFQGQLEIRRLPPRMTATCVTLTRIDAEEIASHVEAQLAITGGGVRELTVLLPEFVGRDLRFNITYFQPRPLFGVTGVEGMLPQQQAVQFLPPLPIILEQKAGAAANATIPWTIKLDRYALGNFVLQAELSQPRPPAAAGQVQQWTVPALTIVGADQESGAIGIEAADDQHVQAAAQDSAGQPLEAVDPIDFPPAHVRPREQLVAAYAYERPGWSATVSEERLNRIAMPTAVIHKLALGSIVGRDGVKQVQADATLSAVGIQSLVVRLPEGNVLWGALIDGVPVQVHKSGDALSLPISPVQPPSRAREVRLIYTPVTTSAGVRSKLSGFAIEEAPPRFLVITGQGTEQPLTVLSSQWTVHHSNDLDLVDTGGVFHPETPLERDSLLHRLLALFRMPAEGEAIWRVAVLAGVGLGLWLLAMTGRRVSRSLLGCLLVLIALPIALVTLLMLGSPMREAARRSGSVTMSAPAAAQGVPGAEAPQEDLSPQFFDMDADRGLRSELKAGQPTTAPHFTEGETAIQRGIEKNITSNQSQQVSQPAEPGGASAQGQAAPNVSLGLNDRIQRPESSQPAKEEVAGRRIISRGEGLLSVTFGLQPPTGSRSAVLNSTSDDPGRGLSLRFMDRKTRNLWTSLAAFAVMVIGWWLRKSSMLTRLQFLLFALLGPISVRWLVPLSWLPLSDGIWLGGVATAGLWLLRCIVIGICECPCITRSCKPGNSIPVVIALLTILGAASVGYAQPPASPPATPKPQAAARKMPLPKPAAAPDSVFVPYDNPRDPLSAKSVFVPQELFLKLWRAAHPEDLPPTNPPVEGTVSAASFVVDLTTLPADAAKDGRPAALAAPVHARLVLKNLTGKPIRLPLPISGVAIRAATLDGSPAILETRNDKSLIVTAPGAATSVLDIEFEVTVEQNGPAGTIHWENAPLPAGLLTLKFPATEPAVELRAGGSKVSATAPAAEGSIAFELPIDRGGEQNLRWQPAAGRSGGDSPVQVQAVTSATLDDTGLKLRSQYTAKVSQAGVTELTLAFPGAMSLVRVEGQSIGGWRVEGENAARKLVVYFSRKIETQTAFTVETFQAMSIDEHQVAVTVLPPQPEGVSREAGEIGVYVASQFAARPGTVTGLLQQDVSRFKQPQSEAATPTNPLQLAYRYSARPIALELLVQRRQAETRADLHHGIYLTQRKLRVSTRAVVHIAGAPRSTISFSLPAGYLLLDASGPALADYSTNEGDAGKKILTVELDKPRTGDVELLLDGSIARRPEEPSAALAVPRLPDVSKVDSQLGVWVEDLYVATADALGDWKNADPNSLDGTLRGLRPTAMQFGFRSAATEPQPVTIGLRAQAAELSADVLSLIAVSNASVDYGFTMQWKITRAATDTFSLTTPGWLRGKLDFAGAGIRQVLSADLPGDRVKWTVSLTDPVRDSYLLTAAASLPSPADGRVLAPDITFESGGTGGAATRLEAQRHFAVVVNLSRRPLALEDATAVETVRREALPLKVPDQLARQAMNIVQVLPGRTASWLARRVGETASLQATITGARLETVVEVDGSWRTQATYTLRNRGRQFLPVDLSAVKNVRVLSILVKGQPARALESKVAGKALHLVPLPPSSAADLSYDVVLMLAGKLSSGLPKATSLSSTTLELPAPHITTPIESPQFGMSVAQTAWVVRLPDGMTAEVDDAGNLTPHQAAEWELLADAQQLSQWEADVSEMVRIVKGSESSDQRKFQAWFNLRQLSTNIENYQEKLLADSERAEFELGEKGLEISRSNSTRNGVLRAKVAEQLQLNLTDRPANDQPNQPATATPVPQLQGSLDLNANLNAPQSGNGRAYIMDNSRAIISSNGMPVEAWNDSVSTEFGFTTPKSDLAKDQKASDEAAAKTPSRSGLKRKLAEQQQSSEFADHFSLSQKQTQSPFGGIGGGGMGGMGGGMLGPAGADQSGGNRGMFGREVMAGTSIAFGTNPVSLPPWTGAGLSLAMTLPAVDDDSLAFSKVGGDPKLVLKTRSKEARRGAWGLAEVVAAVLIGVLLLSAAGTPAAFARMMAILLAIAGAAGFLLLGGTGSWLGLGLFFAALGTLLLSHRDGQPAAGM</sequence>
<dbReference type="PROSITE" id="PS51257">
    <property type="entry name" value="PROKAR_LIPOPROTEIN"/>
    <property type="match status" value="1"/>
</dbReference>
<evidence type="ECO:0000256" key="2">
    <source>
        <dbReference type="SAM" id="Phobius"/>
    </source>
</evidence>
<keyword evidence="3" id="KW-0732">Signal</keyword>
<dbReference type="EMBL" id="CP036271">
    <property type="protein sequence ID" value="QDT54862.1"/>
    <property type="molecule type" value="Genomic_DNA"/>
</dbReference>
<reference evidence="4 5" key="1">
    <citation type="submission" date="2019-02" db="EMBL/GenBank/DDBJ databases">
        <title>Deep-cultivation of Planctomycetes and their phenomic and genomic characterization uncovers novel biology.</title>
        <authorList>
            <person name="Wiegand S."/>
            <person name="Jogler M."/>
            <person name="Boedeker C."/>
            <person name="Pinto D."/>
            <person name="Vollmers J."/>
            <person name="Rivas-Marin E."/>
            <person name="Kohn T."/>
            <person name="Peeters S.H."/>
            <person name="Heuer A."/>
            <person name="Rast P."/>
            <person name="Oberbeckmann S."/>
            <person name="Bunk B."/>
            <person name="Jeske O."/>
            <person name="Meyerdierks A."/>
            <person name="Storesund J.E."/>
            <person name="Kallscheuer N."/>
            <person name="Luecker S."/>
            <person name="Lage O.M."/>
            <person name="Pohl T."/>
            <person name="Merkel B.J."/>
            <person name="Hornburger P."/>
            <person name="Mueller R.-W."/>
            <person name="Bruemmer F."/>
            <person name="Labrenz M."/>
            <person name="Spormann A.M."/>
            <person name="Op den Camp H."/>
            <person name="Overmann J."/>
            <person name="Amann R."/>
            <person name="Jetten M.S.M."/>
            <person name="Mascher T."/>
            <person name="Medema M.H."/>
            <person name="Devos D.P."/>
            <person name="Kaster A.-K."/>
            <person name="Ovreas L."/>
            <person name="Rohde M."/>
            <person name="Galperin M.Y."/>
            <person name="Jogler C."/>
        </authorList>
    </citation>
    <scope>NUCLEOTIDE SEQUENCE [LARGE SCALE GENOMIC DNA]</scope>
    <source>
        <strain evidence="4 5">Pan44</strain>
    </source>
</reference>
<dbReference type="OrthoDB" id="218681at2"/>
<feature type="transmembrane region" description="Helical" evidence="2">
    <location>
        <begin position="1268"/>
        <end position="1289"/>
    </location>
</feature>
<feature type="region of interest" description="Disordered" evidence="1">
    <location>
        <begin position="2367"/>
        <end position="2386"/>
    </location>
</feature>
<proteinExistence type="predicted"/>
<feature type="region of interest" description="Disordered" evidence="1">
    <location>
        <begin position="2438"/>
        <end position="2521"/>
    </location>
</feature>
<feature type="transmembrane region" description="Helical" evidence="2">
    <location>
        <begin position="1215"/>
        <end position="1231"/>
    </location>
</feature>
<feature type="region of interest" description="Disordered" evidence="1">
    <location>
        <begin position="1115"/>
        <end position="1138"/>
    </location>
</feature>
<organism evidence="4 5">
    <name type="scientific">Caulifigura coniformis</name>
    <dbReference type="NCBI Taxonomy" id="2527983"/>
    <lineage>
        <taxon>Bacteria</taxon>
        <taxon>Pseudomonadati</taxon>
        <taxon>Planctomycetota</taxon>
        <taxon>Planctomycetia</taxon>
        <taxon>Planctomycetales</taxon>
        <taxon>Planctomycetaceae</taxon>
        <taxon>Caulifigura</taxon>
    </lineage>
</organism>
<feature type="compositionally biased region" description="Low complexity" evidence="1">
    <location>
        <begin position="1124"/>
        <end position="1138"/>
    </location>
</feature>
<feature type="transmembrane region" description="Helical" evidence="2">
    <location>
        <begin position="1301"/>
        <end position="1322"/>
    </location>
</feature>